<dbReference type="GO" id="GO:0005634">
    <property type="term" value="C:nucleus"/>
    <property type="evidence" value="ECO:0007669"/>
    <property type="project" value="UniProtKB-SubCell"/>
</dbReference>
<comment type="caution">
    <text evidence="8">The sequence shown here is derived from an EMBL/GenBank/DDBJ whole genome shotgun (WGS) entry which is preliminary data.</text>
</comment>
<evidence type="ECO:0000256" key="2">
    <source>
        <dbReference type="ARBA" id="ARBA00022491"/>
    </source>
</evidence>
<name>A0AAP0WZ22_LIQFO</name>
<dbReference type="PANTHER" id="PTHR33057">
    <property type="entry name" value="TRANSCRIPTION REPRESSOR OFP7-RELATED"/>
    <property type="match status" value="1"/>
</dbReference>
<evidence type="ECO:0000313" key="9">
    <source>
        <dbReference type="Proteomes" id="UP001415857"/>
    </source>
</evidence>
<comment type="function">
    <text evidence="6">Transcriptional repressor that regulates multiple aspects of plant growth and development.</text>
</comment>
<gene>
    <name evidence="8" type="ORF">L1049_014016</name>
</gene>
<dbReference type="EMBL" id="JBBPBK010000008">
    <property type="protein sequence ID" value="KAK9280328.1"/>
    <property type="molecule type" value="Genomic_DNA"/>
</dbReference>
<dbReference type="Pfam" id="PF04844">
    <property type="entry name" value="Ovate"/>
    <property type="match status" value="1"/>
</dbReference>
<accession>A0AAP0WZ22</accession>
<keyword evidence="2 6" id="KW-0678">Repressor</keyword>
<keyword evidence="9" id="KW-1185">Reference proteome</keyword>
<comment type="subcellular location">
    <subcellularLocation>
        <location evidence="1 6">Nucleus</location>
    </subcellularLocation>
</comment>
<protein>
    <recommendedName>
        <fullName evidence="6">Transcription repressor</fullName>
    </recommendedName>
    <alternativeName>
        <fullName evidence="6">Ovate family protein</fullName>
    </alternativeName>
</protein>
<evidence type="ECO:0000256" key="4">
    <source>
        <dbReference type="ARBA" id="ARBA00023163"/>
    </source>
</evidence>
<evidence type="ECO:0000256" key="3">
    <source>
        <dbReference type="ARBA" id="ARBA00023015"/>
    </source>
</evidence>
<proteinExistence type="predicted"/>
<keyword evidence="4 6" id="KW-0804">Transcription</keyword>
<dbReference type="Proteomes" id="UP001415857">
    <property type="component" value="Unassembled WGS sequence"/>
</dbReference>
<dbReference type="AlphaFoldDB" id="A0AAP0WZ22"/>
<dbReference type="PANTHER" id="PTHR33057:SF113">
    <property type="entry name" value="TRANSCRIPTION REPRESSOR"/>
    <property type="match status" value="1"/>
</dbReference>
<sequence length="150" mass="16867">MLKNVNSALSDAAELVTILDSSWSTNATQCLKSRESSLEETAFEALRSERLSFEPGNTNSIFAAEGFPFEECVVVAIESEDPYLDFRSSMEEMVEALGLNTRVKDWECLEELLAWYLRMNRKKNHGFIVGAFVDMFVGLPSSSSSKFEDK</sequence>
<evidence type="ECO:0000256" key="6">
    <source>
        <dbReference type="RuleBase" id="RU367028"/>
    </source>
</evidence>
<dbReference type="NCBIfam" id="TIGR01568">
    <property type="entry name" value="A_thal_3678"/>
    <property type="match status" value="1"/>
</dbReference>
<evidence type="ECO:0000256" key="5">
    <source>
        <dbReference type="ARBA" id="ARBA00023242"/>
    </source>
</evidence>
<reference evidence="8 9" key="1">
    <citation type="journal article" date="2024" name="Plant J.">
        <title>Genome sequences and population genomics reveal climatic adaptation and genomic divergence between two closely related sweetgum species.</title>
        <authorList>
            <person name="Xu W.Q."/>
            <person name="Ren C.Q."/>
            <person name="Zhang X.Y."/>
            <person name="Comes H.P."/>
            <person name="Liu X.H."/>
            <person name="Li Y.G."/>
            <person name="Kettle C.J."/>
            <person name="Jalonen R."/>
            <person name="Gaisberger H."/>
            <person name="Ma Y.Z."/>
            <person name="Qiu Y.X."/>
        </authorList>
    </citation>
    <scope>NUCLEOTIDE SEQUENCE [LARGE SCALE GENOMIC DNA]</scope>
    <source>
        <strain evidence="8">Hangzhou</strain>
    </source>
</reference>
<evidence type="ECO:0000259" key="7">
    <source>
        <dbReference type="PROSITE" id="PS51754"/>
    </source>
</evidence>
<organism evidence="8 9">
    <name type="scientific">Liquidambar formosana</name>
    <name type="common">Formosan gum</name>
    <dbReference type="NCBI Taxonomy" id="63359"/>
    <lineage>
        <taxon>Eukaryota</taxon>
        <taxon>Viridiplantae</taxon>
        <taxon>Streptophyta</taxon>
        <taxon>Embryophyta</taxon>
        <taxon>Tracheophyta</taxon>
        <taxon>Spermatophyta</taxon>
        <taxon>Magnoliopsida</taxon>
        <taxon>eudicotyledons</taxon>
        <taxon>Gunneridae</taxon>
        <taxon>Pentapetalae</taxon>
        <taxon>Saxifragales</taxon>
        <taxon>Altingiaceae</taxon>
        <taxon>Liquidambar</taxon>
    </lineage>
</organism>
<evidence type="ECO:0000313" key="8">
    <source>
        <dbReference type="EMBL" id="KAK9280328.1"/>
    </source>
</evidence>
<evidence type="ECO:0000256" key="1">
    <source>
        <dbReference type="ARBA" id="ARBA00004123"/>
    </source>
</evidence>
<keyword evidence="3 6" id="KW-0805">Transcription regulation</keyword>
<dbReference type="InterPro" id="IPR038933">
    <property type="entry name" value="Ovate"/>
</dbReference>
<feature type="domain" description="OVATE" evidence="7">
    <location>
        <begin position="75"/>
        <end position="138"/>
    </location>
</feature>
<dbReference type="PROSITE" id="PS51754">
    <property type="entry name" value="OVATE"/>
    <property type="match status" value="1"/>
</dbReference>
<dbReference type="InterPro" id="IPR006458">
    <property type="entry name" value="Ovate_C"/>
</dbReference>
<keyword evidence="5 6" id="KW-0539">Nucleus</keyword>
<dbReference type="GO" id="GO:0045892">
    <property type="term" value="P:negative regulation of DNA-templated transcription"/>
    <property type="evidence" value="ECO:0007669"/>
    <property type="project" value="UniProtKB-UniRule"/>
</dbReference>